<reference evidence="1" key="1">
    <citation type="journal article" date="2007" name="ISME J.">
        <title>Genomic plasticity in prokaryotes: the case of the square haloarchaeon.</title>
        <authorList>
            <person name="Cuadros-Orellana S."/>
            <person name="Martin-Cuadrado A.B."/>
            <person name="Legault B."/>
            <person name="D'Auria G."/>
            <person name="Zhaxybayeva O."/>
            <person name="Papke R.T."/>
            <person name="Rodriguez-Valera F."/>
        </authorList>
    </citation>
    <scope>NUCLEOTIDE SEQUENCE</scope>
</reference>
<organism evidence="1">
    <name type="scientific">uncultured haloarchaeon</name>
    <dbReference type="NCBI Taxonomy" id="160804"/>
    <lineage>
        <taxon>Archaea</taxon>
        <taxon>Methanobacteriati</taxon>
        <taxon>Methanobacteriota</taxon>
        <taxon>Stenosarchaea group</taxon>
        <taxon>Halobacteria</taxon>
        <taxon>Halobacteriales</taxon>
        <taxon>Halobacteriaceae</taxon>
        <taxon>environmental samples</taxon>
    </lineage>
</organism>
<protein>
    <submittedName>
        <fullName evidence="1">Uncharacterized protein</fullName>
    </submittedName>
</protein>
<sequence length="234" mass="25128">MSCGASIPASQGKCRFCLEHELDGASESGAAGSEQTLRGVIHFLVESGTFYGAVAKGAAAATLLSSSHDQPIDDCTLIYDLDDEPAPQLTERWPTLPAAAEVTSAAGDALLSASRERAGEEDGRNNRPQTELPRVYDERGQGIRDGSSLEHALDDGDQLWIVPAVAVETVPRETESTSTGAEIPTVTALECQHCTRETEHRFRTRESLPDETWTGQPIWECQVCGTGRYGPAPE</sequence>
<accession>A5YS97</accession>
<evidence type="ECO:0000313" key="1">
    <source>
        <dbReference type="EMBL" id="ABQ75854.1"/>
    </source>
</evidence>
<dbReference type="AlphaFoldDB" id="A5YS97"/>
<proteinExistence type="predicted"/>
<dbReference type="EMBL" id="EF583986">
    <property type="protein sequence ID" value="ABQ75854.1"/>
    <property type="molecule type" value="Genomic_DNA"/>
</dbReference>
<name>A5YS97_9EURY</name>